<name>A0AAE9YPL9_9GAMM</name>
<dbReference type="Pfam" id="PF02311">
    <property type="entry name" value="AraC_binding"/>
    <property type="match status" value="1"/>
</dbReference>
<keyword evidence="4" id="KW-1185">Reference proteome</keyword>
<dbReference type="RefSeq" id="WP_053043177.1">
    <property type="nucleotide sequence ID" value="NZ_CP059735.1"/>
</dbReference>
<evidence type="ECO:0000313" key="4">
    <source>
        <dbReference type="Proteomes" id="UP000032568"/>
    </source>
</evidence>
<dbReference type="SUPFAM" id="SSF51182">
    <property type="entry name" value="RmlC-like cupins"/>
    <property type="match status" value="1"/>
</dbReference>
<accession>A0AAE9YPL9</accession>
<proteinExistence type="predicted"/>
<dbReference type="CDD" id="cd06124">
    <property type="entry name" value="cupin_NimR-like_N"/>
    <property type="match status" value="1"/>
</dbReference>
<sequence>MSVKTSRSTNHLDFQDLPQTFAVMVKEFADGFYIEEHQHQRHQLLYASCGIMRLYTENEIWTVPNDRAIFIPAGTPHAVKMYGKVTMRTVYIDPAVSENELKSLRVIAVTALMRELIKALGQEAIDYQVGSRGEKISPADSL</sequence>
<gene>
    <name evidence="3" type="ORF">SG35_017920</name>
</gene>
<reference evidence="3 4" key="1">
    <citation type="journal article" date="2015" name="Genome Announc.">
        <title>Draft Genome Sequences of Marine Isolates of Thalassomonas viridans and Thalassomonas actiniarum.</title>
        <authorList>
            <person name="Olonade I."/>
            <person name="van Zyl L.J."/>
            <person name="Trindade M."/>
        </authorList>
    </citation>
    <scope>NUCLEOTIDE SEQUENCE [LARGE SCALE GENOMIC DNA]</scope>
    <source>
        <strain evidence="3 4">A5K-106</strain>
    </source>
</reference>
<dbReference type="GO" id="GO:0006355">
    <property type="term" value="P:regulation of DNA-templated transcription"/>
    <property type="evidence" value="ECO:0007669"/>
    <property type="project" value="InterPro"/>
</dbReference>
<dbReference type="Proteomes" id="UP000032568">
    <property type="component" value="Chromosome"/>
</dbReference>
<keyword evidence="1" id="KW-0238">DNA-binding</keyword>
<evidence type="ECO:0000313" key="3">
    <source>
        <dbReference type="EMBL" id="WDD97211.1"/>
    </source>
</evidence>
<dbReference type="EMBL" id="CP059735">
    <property type="protein sequence ID" value="WDD97211.1"/>
    <property type="molecule type" value="Genomic_DNA"/>
</dbReference>
<dbReference type="KEGG" id="tact:SG35_017920"/>
<dbReference type="InterPro" id="IPR014710">
    <property type="entry name" value="RmlC-like_jellyroll"/>
</dbReference>
<dbReference type="Gene3D" id="2.60.120.10">
    <property type="entry name" value="Jelly Rolls"/>
    <property type="match status" value="1"/>
</dbReference>
<organism evidence="3 4">
    <name type="scientific">Thalassomonas actiniarum</name>
    <dbReference type="NCBI Taxonomy" id="485447"/>
    <lineage>
        <taxon>Bacteria</taxon>
        <taxon>Pseudomonadati</taxon>
        <taxon>Pseudomonadota</taxon>
        <taxon>Gammaproteobacteria</taxon>
        <taxon>Alteromonadales</taxon>
        <taxon>Colwelliaceae</taxon>
        <taxon>Thalassomonas</taxon>
    </lineage>
</organism>
<evidence type="ECO:0000259" key="2">
    <source>
        <dbReference type="Pfam" id="PF02311"/>
    </source>
</evidence>
<dbReference type="InterPro" id="IPR003313">
    <property type="entry name" value="AraC-bd"/>
</dbReference>
<dbReference type="PANTHER" id="PTHR11019">
    <property type="entry name" value="HTH-TYPE TRANSCRIPTIONAL REGULATOR NIMR"/>
    <property type="match status" value="1"/>
</dbReference>
<dbReference type="PANTHER" id="PTHR11019:SF159">
    <property type="entry name" value="TRANSCRIPTIONAL REGULATOR-RELATED"/>
    <property type="match status" value="1"/>
</dbReference>
<evidence type="ECO:0000256" key="1">
    <source>
        <dbReference type="ARBA" id="ARBA00023125"/>
    </source>
</evidence>
<dbReference type="InterPro" id="IPR011051">
    <property type="entry name" value="RmlC_Cupin_sf"/>
</dbReference>
<feature type="domain" description="AraC-type arabinose-binding/dimerisation" evidence="2">
    <location>
        <begin position="31"/>
        <end position="123"/>
    </location>
</feature>
<reference evidence="3 4" key="2">
    <citation type="journal article" date="2022" name="Mar. Drugs">
        <title>Bioassay-Guided Fractionation Leads to the Detection of Cholic Acid Generated by the Rare Thalassomonas sp.</title>
        <authorList>
            <person name="Pheiffer F."/>
            <person name="Schneider Y.K."/>
            <person name="Hansen E.H."/>
            <person name="Andersen J.H."/>
            <person name="Isaksson J."/>
            <person name="Busche T."/>
            <person name="R C."/>
            <person name="Kalinowski J."/>
            <person name="Zyl L.V."/>
            <person name="Trindade M."/>
        </authorList>
    </citation>
    <scope>NUCLEOTIDE SEQUENCE [LARGE SCALE GENOMIC DNA]</scope>
    <source>
        <strain evidence="3 4">A5K-106</strain>
    </source>
</reference>
<dbReference type="GO" id="GO:0003677">
    <property type="term" value="F:DNA binding"/>
    <property type="evidence" value="ECO:0007669"/>
    <property type="project" value="UniProtKB-KW"/>
</dbReference>
<dbReference type="AlphaFoldDB" id="A0AAE9YPL9"/>
<protein>
    <submittedName>
        <fullName evidence="3">AraC family ligand binding domain-containing protein</fullName>
    </submittedName>
</protein>